<evidence type="ECO:0000256" key="8">
    <source>
        <dbReference type="ARBA" id="ARBA00022840"/>
    </source>
</evidence>
<sequence>MILGAIEAGGTKFVCAIGNERGEVLERVSFPTTTPEETMKKVVDFFNGKEIISMGVGSFGPIDPNKHSPTYGYITTTPKPYWGNYNILGELKKHFKVPMEFDTDVNGAALGELKWGAAKGLSSALYITVGTGIGAGAVVEGEMINGLLHPEMGHIYVRRHPEDTYEGSCPYHGDCLEGLAAGPAIEARWGIKGDMLPVDHEAWDMEAYYLAQALVNYILILSPEKIIMGGGVMKQQQLFPKIRDYVQEILKSYIAKEELASKIDEYILYPELGDNAGICGALALALTALNN</sequence>
<dbReference type="AlphaFoldDB" id="A0A9W6GIX9"/>
<comment type="cofactor">
    <cofactor evidence="1">
        <name>Mg(2+)</name>
        <dbReference type="ChEBI" id="CHEBI:18420"/>
    </cofactor>
</comment>
<keyword evidence="8" id="KW-0067">ATP-binding</keyword>
<dbReference type="Pfam" id="PF00480">
    <property type="entry name" value="ROK"/>
    <property type="match status" value="1"/>
</dbReference>
<dbReference type="InterPro" id="IPR051804">
    <property type="entry name" value="Carb_Metab_Reg_Kinase/Isom"/>
</dbReference>
<evidence type="ECO:0000313" key="14">
    <source>
        <dbReference type="Proteomes" id="UP001144471"/>
    </source>
</evidence>
<keyword evidence="9" id="KW-0460">Magnesium</keyword>
<comment type="caution">
    <text evidence="13">The sequence shown here is derived from an EMBL/GenBank/DDBJ whole genome shotgun (WGS) entry which is preliminary data.</text>
</comment>
<dbReference type="SUPFAM" id="SSF53067">
    <property type="entry name" value="Actin-like ATPase domain"/>
    <property type="match status" value="1"/>
</dbReference>
<evidence type="ECO:0000313" key="13">
    <source>
        <dbReference type="EMBL" id="GLI55018.1"/>
    </source>
</evidence>
<dbReference type="GO" id="GO:0005524">
    <property type="term" value="F:ATP binding"/>
    <property type="evidence" value="ECO:0007669"/>
    <property type="project" value="UniProtKB-KW"/>
</dbReference>
<keyword evidence="14" id="KW-1185">Reference proteome</keyword>
<dbReference type="FunFam" id="3.30.420.40:FF:000136">
    <property type="entry name" value="Putative fructokinase"/>
    <property type="match status" value="1"/>
</dbReference>
<evidence type="ECO:0000256" key="5">
    <source>
        <dbReference type="ARBA" id="ARBA00022741"/>
    </source>
</evidence>
<evidence type="ECO:0000256" key="1">
    <source>
        <dbReference type="ARBA" id="ARBA00001946"/>
    </source>
</evidence>
<keyword evidence="10" id="KW-0119">Carbohydrate metabolism</keyword>
<dbReference type="Proteomes" id="UP001144471">
    <property type="component" value="Unassembled WGS sequence"/>
</dbReference>
<gene>
    <name evidence="13" type="primary">gmuE</name>
    <name evidence="13" type="ORF">PM10SUCC1_05330</name>
</gene>
<comment type="similarity">
    <text evidence="2">Belongs to the ROK (NagC/XylR) family.</text>
</comment>
<protein>
    <recommendedName>
        <fullName evidence="11">fructokinase</fullName>
        <ecNumber evidence="11">2.7.1.4</ecNumber>
    </recommendedName>
</protein>
<dbReference type="CDD" id="cd24067">
    <property type="entry name" value="ASKHA_NBD_ROK_BsFRK-like"/>
    <property type="match status" value="1"/>
</dbReference>
<dbReference type="EMBL" id="BSDY01000002">
    <property type="protein sequence ID" value="GLI55018.1"/>
    <property type="molecule type" value="Genomic_DNA"/>
</dbReference>
<evidence type="ECO:0000256" key="12">
    <source>
        <dbReference type="ARBA" id="ARBA00048451"/>
    </source>
</evidence>
<organism evidence="13 14">
    <name type="scientific">Propionigenium maris DSM 9537</name>
    <dbReference type="NCBI Taxonomy" id="1123000"/>
    <lineage>
        <taxon>Bacteria</taxon>
        <taxon>Fusobacteriati</taxon>
        <taxon>Fusobacteriota</taxon>
        <taxon>Fusobacteriia</taxon>
        <taxon>Fusobacteriales</taxon>
        <taxon>Fusobacteriaceae</taxon>
        <taxon>Propionigenium</taxon>
    </lineage>
</organism>
<keyword evidence="6" id="KW-0418">Kinase</keyword>
<dbReference type="InterPro" id="IPR043129">
    <property type="entry name" value="ATPase_NBD"/>
</dbReference>
<keyword evidence="3" id="KW-0808">Transferase</keyword>
<dbReference type="EC" id="2.7.1.4" evidence="11"/>
<dbReference type="PROSITE" id="PS01125">
    <property type="entry name" value="ROK"/>
    <property type="match status" value="1"/>
</dbReference>
<accession>A0A9W6GIX9</accession>
<evidence type="ECO:0000256" key="3">
    <source>
        <dbReference type="ARBA" id="ARBA00022679"/>
    </source>
</evidence>
<dbReference type="InterPro" id="IPR000600">
    <property type="entry name" value="ROK"/>
</dbReference>
<evidence type="ECO:0000256" key="4">
    <source>
        <dbReference type="ARBA" id="ARBA00022723"/>
    </source>
</evidence>
<dbReference type="FunFam" id="3.30.420.40:FF:000153">
    <property type="entry name" value="Putative fructokinase"/>
    <property type="match status" value="1"/>
</dbReference>
<dbReference type="RefSeq" id="WP_281833253.1">
    <property type="nucleotide sequence ID" value="NZ_BSDY01000002.1"/>
</dbReference>
<keyword evidence="5" id="KW-0547">Nucleotide-binding</keyword>
<dbReference type="Gene3D" id="3.30.420.40">
    <property type="match status" value="2"/>
</dbReference>
<name>A0A9W6GIX9_9FUSO</name>
<evidence type="ECO:0000256" key="9">
    <source>
        <dbReference type="ARBA" id="ARBA00022842"/>
    </source>
</evidence>
<dbReference type="PANTHER" id="PTHR42742">
    <property type="entry name" value="TRANSCRIPTIONAL REPRESSOR MPRA"/>
    <property type="match status" value="1"/>
</dbReference>
<dbReference type="PANTHER" id="PTHR42742:SF3">
    <property type="entry name" value="FRUCTOKINASE"/>
    <property type="match status" value="1"/>
</dbReference>
<dbReference type="GO" id="GO:0008865">
    <property type="term" value="F:fructokinase activity"/>
    <property type="evidence" value="ECO:0007669"/>
    <property type="project" value="UniProtKB-EC"/>
</dbReference>
<proteinExistence type="inferred from homology"/>
<keyword evidence="4" id="KW-0479">Metal-binding</keyword>
<reference evidence="13" key="1">
    <citation type="submission" date="2022-12" db="EMBL/GenBank/DDBJ databases">
        <title>Reference genome sequencing for broad-spectrum identification of bacterial and archaeal isolates by mass spectrometry.</title>
        <authorList>
            <person name="Sekiguchi Y."/>
            <person name="Tourlousse D.M."/>
        </authorList>
    </citation>
    <scope>NUCLEOTIDE SEQUENCE</scope>
    <source>
        <strain evidence="13">10succ1</strain>
    </source>
</reference>
<comment type="catalytic activity">
    <reaction evidence="12">
        <text>D-fructose + ATP = D-fructose 6-phosphate + ADP + H(+)</text>
        <dbReference type="Rhea" id="RHEA:16125"/>
        <dbReference type="ChEBI" id="CHEBI:15378"/>
        <dbReference type="ChEBI" id="CHEBI:30616"/>
        <dbReference type="ChEBI" id="CHEBI:37721"/>
        <dbReference type="ChEBI" id="CHEBI:61527"/>
        <dbReference type="ChEBI" id="CHEBI:456216"/>
        <dbReference type="EC" id="2.7.1.4"/>
    </reaction>
</comment>
<evidence type="ECO:0000256" key="10">
    <source>
        <dbReference type="ARBA" id="ARBA00023277"/>
    </source>
</evidence>
<evidence type="ECO:0000256" key="7">
    <source>
        <dbReference type="ARBA" id="ARBA00022833"/>
    </source>
</evidence>
<evidence type="ECO:0000256" key="6">
    <source>
        <dbReference type="ARBA" id="ARBA00022777"/>
    </source>
</evidence>
<dbReference type="InterPro" id="IPR049874">
    <property type="entry name" value="ROK_cs"/>
</dbReference>
<keyword evidence="7" id="KW-0862">Zinc</keyword>
<evidence type="ECO:0000256" key="11">
    <source>
        <dbReference type="ARBA" id="ARBA00038887"/>
    </source>
</evidence>
<evidence type="ECO:0000256" key="2">
    <source>
        <dbReference type="ARBA" id="ARBA00006479"/>
    </source>
</evidence>
<dbReference type="GO" id="GO:0046872">
    <property type="term" value="F:metal ion binding"/>
    <property type="evidence" value="ECO:0007669"/>
    <property type="project" value="UniProtKB-KW"/>
</dbReference>